<gene>
    <name evidence="1" type="ORF">LCGC14_0639830</name>
</gene>
<dbReference type="AlphaFoldDB" id="A0A0F9U7U2"/>
<organism evidence="1">
    <name type="scientific">marine sediment metagenome</name>
    <dbReference type="NCBI Taxonomy" id="412755"/>
    <lineage>
        <taxon>unclassified sequences</taxon>
        <taxon>metagenomes</taxon>
        <taxon>ecological metagenomes</taxon>
    </lineage>
</organism>
<name>A0A0F9U7U2_9ZZZZ</name>
<proteinExistence type="predicted"/>
<reference evidence="1" key="1">
    <citation type="journal article" date="2015" name="Nature">
        <title>Complex archaea that bridge the gap between prokaryotes and eukaryotes.</title>
        <authorList>
            <person name="Spang A."/>
            <person name="Saw J.H."/>
            <person name="Jorgensen S.L."/>
            <person name="Zaremba-Niedzwiedzka K."/>
            <person name="Martijn J."/>
            <person name="Lind A.E."/>
            <person name="van Eijk R."/>
            <person name="Schleper C."/>
            <person name="Guy L."/>
            <person name="Ettema T.J."/>
        </authorList>
    </citation>
    <scope>NUCLEOTIDE SEQUENCE</scope>
</reference>
<evidence type="ECO:0000313" key="1">
    <source>
        <dbReference type="EMBL" id="KKN49733.1"/>
    </source>
</evidence>
<dbReference type="EMBL" id="LAZR01001153">
    <property type="protein sequence ID" value="KKN49733.1"/>
    <property type="molecule type" value="Genomic_DNA"/>
</dbReference>
<accession>A0A0F9U7U2</accession>
<sequence>MNALLKQELRGGWLDIGAPYQPLDFLGVALGAYFIYAGMSDRAPPALTIGLGALMVYIHSRRFFYAPKTREGLLRLLKQLDVTPQELLGDL</sequence>
<comment type="caution">
    <text evidence="1">The sequence shown here is derived from an EMBL/GenBank/DDBJ whole genome shotgun (WGS) entry which is preliminary data.</text>
</comment>
<protein>
    <submittedName>
        <fullName evidence="1">Uncharacterized protein</fullName>
    </submittedName>
</protein>